<feature type="signal peptide" evidence="8">
    <location>
        <begin position="1"/>
        <end position="27"/>
    </location>
</feature>
<sequence length="102" mass="10463">MKSNRRVFLMQVATASGAIALAGTAQAQAMVVETDAQAAALGYKADATKVDKTKFPKFAAGQNCANCTLYQGKAGAAAGVCPIFAGKQVAAKGWCNSYVKKA</sequence>
<dbReference type="Proteomes" id="UP000238326">
    <property type="component" value="Unassembled WGS sequence"/>
</dbReference>
<comment type="caution">
    <text evidence="11">The sequence shown here is derived from an EMBL/GenBank/DDBJ whole genome shotgun (WGS) entry which is preliminary data.</text>
</comment>
<comment type="similarity">
    <text evidence="7">Belongs to the high-potential iron-sulfur protein (HiPIP) family.</text>
</comment>
<dbReference type="GO" id="GO:0051539">
    <property type="term" value="F:4 iron, 4 sulfur cluster binding"/>
    <property type="evidence" value="ECO:0007669"/>
    <property type="project" value="UniProtKB-KW"/>
</dbReference>
<reference evidence="11 12" key="1">
    <citation type="submission" date="2018-03" db="EMBL/GenBank/DDBJ databases">
        <title>Comparative genomics illustrates the genes involved in a hyperalkaliphilic mechanisms of Serpentinomonas isolated from highly-alkaline calcium-rich serpentinized springs.</title>
        <authorList>
            <person name="Suzuki S."/>
            <person name="Ishii S."/>
            <person name="Walworth N."/>
            <person name="Bird L."/>
            <person name="Kuenen J.G."/>
            <person name="Nealson K.H."/>
        </authorList>
    </citation>
    <scope>NUCLEOTIDE SEQUENCE [LARGE SCALE GENOMIC DNA]</scope>
    <source>
        <strain evidence="11 12">83</strain>
    </source>
</reference>
<keyword evidence="3 7" id="KW-0479">Metal-binding</keyword>
<dbReference type="PROSITE" id="PS51373">
    <property type="entry name" value="HIPIP"/>
    <property type="match status" value="1"/>
</dbReference>
<organism evidence="11 12">
    <name type="scientific">Malikia spinosa</name>
    <dbReference type="NCBI Taxonomy" id="86180"/>
    <lineage>
        <taxon>Bacteria</taxon>
        <taxon>Pseudomonadati</taxon>
        <taxon>Pseudomonadota</taxon>
        <taxon>Betaproteobacteria</taxon>
        <taxon>Burkholderiales</taxon>
        <taxon>Comamonadaceae</taxon>
        <taxon>Malikia</taxon>
    </lineage>
</organism>
<keyword evidence="5 7" id="KW-0408">Iron</keyword>
<evidence type="ECO:0000256" key="4">
    <source>
        <dbReference type="ARBA" id="ARBA00022982"/>
    </source>
</evidence>
<dbReference type="GO" id="GO:0019646">
    <property type="term" value="P:aerobic electron transport chain"/>
    <property type="evidence" value="ECO:0007669"/>
    <property type="project" value="InterPro"/>
</dbReference>
<proteinExistence type="inferred from homology"/>
<evidence type="ECO:0000313" key="12">
    <source>
        <dbReference type="Proteomes" id="UP000238326"/>
    </source>
</evidence>
<dbReference type="InterPro" id="IPR000170">
    <property type="entry name" value="High_potential_FeS_prot"/>
</dbReference>
<dbReference type="OrthoDB" id="5298540at2"/>
<comment type="function">
    <text evidence="7">Specific class of high-redox-potential 4Fe-4S ferredoxins. Functions in anaerobic electron transport in most purple and in some other photosynthetic bacteria and in at least one genus (Paracoccus) of halophilic, denitrifying bacteria.</text>
</comment>
<dbReference type="GO" id="GO:0046872">
    <property type="term" value="F:metal ion binding"/>
    <property type="evidence" value="ECO:0007669"/>
    <property type="project" value="UniProtKB-KW"/>
</dbReference>
<dbReference type="GO" id="GO:0009055">
    <property type="term" value="F:electron transfer activity"/>
    <property type="evidence" value="ECO:0007669"/>
    <property type="project" value="InterPro"/>
</dbReference>
<evidence type="ECO:0000256" key="5">
    <source>
        <dbReference type="ARBA" id="ARBA00023004"/>
    </source>
</evidence>
<dbReference type="EMBL" id="PVLR01000036">
    <property type="protein sequence ID" value="PRD68260.1"/>
    <property type="molecule type" value="Genomic_DNA"/>
</dbReference>
<keyword evidence="8" id="KW-0732">Signal</keyword>
<dbReference type="SUPFAM" id="SSF57652">
    <property type="entry name" value="HIPIP (high potential iron protein)"/>
    <property type="match status" value="1"/>
</dbReference>
<feature type="domain" description="High potential iron-sulfur proteins family profile" evidence="9">
    <location>
        <begin position="25"/>
        <end position="102"/>
    </location>
</feature>
<keyword evidence="2 7" id="KW-0004">4Fe-4S</keyword>
<dbReference type="Gene3D" id="4.10.490.10">
    <property type="entry name" value="High potential iron-sulphur protein"/>
    <property type="match status" value="1"/>
</dbReference>
<evidence type="ECO:0000256" key="8">
    <source>
        <dbReference type="SAM" id="SignalP"/>
    </source>
</evidence>
<dbReference type="InterPro" id="IPR006311">
    <property type="entry name" value="TAT_signal"/>
</dbReference>
<reference evidence="10 13" key="2">
    <citation type="submission" date="2019-09" db="EMBL/GenBank/DDBJ databases">
        <title>Identification of Malikia spinosa a prominent benzene-, toluene-, and ethylbenzene-degrading bacterium: enrichment, isolation and whole genome sequencing.</title>
        <authorList>
            <person name="Tancsics A."/>
            <person name="Revesz F."/>
            <person name="Kriszt B."/>
        </authorList>
    </citation>
    <scope>NUCLEOTIDE SEQUENCE [LARGE SCALE GENOMIC DNA]</scope>
    <source>
        <strain evidence="10 13">AB6</strain>
    </source>
</reference>
<dbReference type="Pfam" id="PF01355">
    <property type="entry name" value="HIPIP"/>
    <property type="match status" value="1"/>
</dbReference>
<gene>
    <name evidence="11" type="ORF">C6P61_12125</name>
    <name evidence="10" type="ORF">F5985_03025</name>
</gene>
<dbReference type="AlphaFoldDB" id="A0A2S9KCT8"/>
<evidence type="ECO:0000313" key="10">
    <source>
        <dbReference type="EMBL" id="MYZ51135.1"/>
    </source>
</evidence>
<keyword evidence="6 7" id="KW-0411">Iron-sulfur</keyword>
<name>A0A2S9KCT8_9BURK</name>
<dbReference type="InterPro" id="IPR036369">
    <property type="entry name" value="HIPIP_sf"/>
</dbReference>
<evidence type="ECO:0000313" key="13">
    <source>
        <dbReference type="Proteomes" id="UP000481947"/>
    </source>
</evidence>
<evidence type="ECO:0000313" key="11">
    <source>
        <dbReference type="EMBL" id="PRD68260.1"/>
    </source>
</evidence>
<evidence type="ECO:0000256" key="2">
    <source>
        <dbReference type="ARBA" id="ARBA00022485"/>
    </source>
</evidence>
<feature type="chain" id="PRO_5044580373" description="High-potential iron-sulfur protein" evidence="8">
    <location>
        <begin position="28"/>
        <end position="102"/>
    </location>
</feature>
<dbReference type="Proteomes" id="UP000481947">
    <property type="component" value="Unassembled WGS sequence"/>
</dbReference>
<dbReference type="PROSITE" id="PS51318">
    <property type="entry name" value="TAT"/>
    <property type="match status" value="1"/>
</dbReference>
<evidence type="ECO:0000256" key="7">
    <source>
        <dbReference type="RuleBase" id="RU000620"/>
    </source>
</evidence>
<dbReference type="EMBL" id="VYSB01000002">
    <property type="protein sequence ID" value="MYZ51135.1"/>
    <property type="molecule type" value="Genomic_DNA"/>
</dbReference>
<evidence type="ECO:0000256" key="1">
    <source>
        <dbReference type="ARBA" id="ARBA00022448"/>
    </source>
</evidence>
<comment type="subunit">
    <text evidence="7">Homodimer.</text>
</comment>
<protein>
    <recommendedName>
        <fullName evidence="7">High-potential iron-sulfur protein</fullName>
        <shortName evidence="7">HiPIP</shortName>
    </recommendedName>
</protein>
<evidence type="ECO:0000259" key="9">
    <source>
        <dbReference type="PROSITE" id="PS51373"/>
    </source>
</evidence>
<keyword evidence="12" id="KW-1185">Reference proteome</keyword>
<dbReference type="RefSeq" id="WP_105730318.1">
    <property type="nucleotide sequence ID" value="NZ_CAXYWD010000018.1"/>
</dbReference>
<accession>A0A2S9KCT8</accession>
<evidence type="ECO:0000256" key="3">
    <source>
        <dbReference type="ARBA" id="ARBA00022723"/>
    </source>
</evidence>
<evidence type="ECO:0000256" key="6">
    <source>
        <dbReference type="ARBA" id="ARBA00023014"/>
    </source>
</evidence>
<keyword evidence="4 7" id="KW-0249">Electron transport</keyword>
<keyword evidence="1 7" id="KW-0813">Transport</keyword>